<evidence type="ECO:0000313" key="2">
    <source>
        <dbReference type="Proteomes" id="UP000533080"/>
    </source>
</evidence>
<evidence type="ECO:0000313" key="1">
    <source>
        <dbReference type="EMBL" id="NOJ83430.1"/>
    </source>
</evidence>
<comment type="caution">
    <text evidence="1">The sequence shown here is derived from an EMBL/GenBank/DDBJ whole genome shotgun (WGS) entry which is preliminary data.</text>
</comment>
<dbReference type="Proteomes" id="UP000533080">
    <property type="component" value="Unassembled WGS sequence"/>
</dbReference>
<accession>A0A7Y4MV85</accession>
<reference evidence="1 2" key="1">
    <citation type="submission" date="2020-05" db="EMBL/GenBank/DDBJ databases">
        <authorList>
            <person name="Whitworth D."/>
        </authorList>
    </citation>
    <scope>NUCLEOTIDE SEQUENCE [LARGE SCALE GENOMIC DNA]</scope>
    <source>
        <strain evidence="1 2">AM005</strain>
    </source>
</reference>
<protein>
    <submittedName>
        <fullName evidence="1">Uncharacterized protein</fullName>
    </submittedName>
</protein>
<gene>
    <name evidence="1" type="ORF">HNV28_34845</name>
</gene>
<dbReference type="EMBL" id="JABFNT010000194">
    <property type="protein sequence ID" value="NOJ83430.1"/>
    <property type="molecule type" value="Genomic_DNA"/>
</dbReference>
<name>A0A7Y4MV85_MYXXA</name>
<dbReference type="AlphaFoldDB" id="A0A7Y4MV85"/>
<sequence length="192" mass="21527">MLADGLLWLPYAMRKALDMSERGRKAAVLARFFRQQPDRISALWRRMVLAAPDSDASRGAPTQLDNLVEPFIRELGRTLAGEESSPWSRTRAVLRLSAHRGARSLYDEFAALRRCLVDASEVLGGGDWERERINRAVDEAVDSAVALLQRMKDPRADGPRVPFGGLVVEYFERPSRTRHVSPDTGDGRTAMH</sequence>
<proteinExistence type="predicted"/>
<organism evidence="1 2">
    <name type="scientific">Myxococcus xanthus</name>
    <dbReference type="NCBI Taxonomy" id="34"/>
    <lineage>
        <taxon>Bacteria</taxon>
        <taxon>Pseudomonadati</taxon>
        <taxon>Myxococcota</taxon>
        <taxon>Myxococcia</taxon>
        <taxon>Myxococcales</taxon>
        <taxon>Cystobacterineae</taxon>
        <taxon>Myxococcaceae</taxon>
        <taxon>Myxococcus</taxon>
    </lineage>
</organism>